<dbReference type="VEuPathDB" id="MicrosporidiaDB:A0H76_1216"/>
<name>A0A1X0QHN9_9MICR</name>
<organism evidence="1 2">
    <name type="scientific">Hepatospora eriocheir</name>
    <dbReference type="NCBI Taxonomy" id="1081669"/>
    <lineage>
        <taxon>Eukaryota</taxon>
        <taxon>Fungi</taxon>
        <taxon>Fungi incertae sedis</taxon>
        <taxon>Microsporidia</taxon>
        <taxon>Hepatosporidae</taxon>
        <taxon>Hepatospora</taxon>
    </lineage>
</organism>
<dbReference type="Proteomes" id="UP000192501">
    <property type="component" value="Unassembled WGS sequence"/>
</dbReference>
<dbReference type="VEuPathDB" id="MicrosporidiaDB:HERIO_55"/>
<dbReference type="AlphaFoldDB" id="A0A1X0QHN9"/>
<evidence type="ECO:0008006" key="3">
    <source>
        <dbReference type="Google" id="ProtNLM"/>
    </source>
</evidence>
<proteinExistence type="predicted"/>
<dbReference type="EMBL" id="LTAI01000262">
    <property type="protein sequence ID" value="ORD99215.1"/>
    <property type="molecule type" value="Genomic_DNA"/>
</dbReference>
<protein>
    <recommendedName>
        <fullName evidence="3">Chromo domain-containing protein</fullName>
    </recommendedName>
</protein>
<sequence length="526" mass="60997">MTQQHVSRIREVVEFKVSDGKDFIKVIWSDESEGWVKIESVSEKSLIIGFIRKIIENLKSKKDESKRVAAQAKSLELKEKLLMKNSINEKNRINSSSLPTALISIKSTTDKRKIENLQTNHFSSFSSTSSRHVREVSSIAVSKSLSSHELRKRSRYSSGGLHEFAISRGKVGDVFTCQFYTSINFGKLDFVYANCVLVPFKKIMPILCSLRFISKTLRMFLPQSVTSVSQNDLLEHLYTNKKVFMGIKENAVWIVMVVSENNPFIQFEGNEKRELIFQTDNIEYFELFFKTFNNSHLGIDWKSESYKAALFYRASNLFKTCKSLEKSDSVYFLGDLNTFKGKVILDYINKITSLLSEPKKNKNVVVQNDFIPYLHQIDNFFQLKCSKTKFFIENSFNFEETFKHGGVVSFTKEFVEYGCIEDMRQIAFIVKSKSNWNVILPNNLLALFKKRLDKMKLTSDENRKLRDLLELLNKVNFLPDLIDQNFISYVERSNIKIYRHFILIGTDNQVNVGMPLQQARSFLNKL</sequence>
<evidence type="ECO:0000313" key="1">
    <source>
        <dbReference type="EMBL" id="ORD99215.1"/>
    </source>
</evidence>
<gene>
    <name evidence="1" type="ORF">A0H76_1216</name>
</gene>
<reference evidence="1 2" key="1">
    <citation type="journal article" date="2017" name="Environ. Microbiol.">
        <title>Decay of the glycolytic pathway and adaptation to intranuclear parasitism within Enterocytozoonidae microsporidia.</title>
        <authorList>
            <person name="Wiredu Boakye D."/>
            <person name="Jaroenlak P."/>
            <person name="Prachumwat A."/>
            <person name="Williams T.A."/>
            <person name="Bateman K.S."/>
            <person name="Itsathitphaisarn O."/>
            <person name="Sritunyalucksana K."/>
            <person name="Paszkiewicz K.H."/>
            <person name="Moore K.A."/>
            <person name="Stentiford G.D."/>
            <person name="Williams B.A."/>
        </authorList>
    </citation>
    <scope>NUCLEOTIDE SEQUENCE [LARGE SCALE GENOMIC DNA]</scope>
    <source>
        <strain evidence="2">canceri</strain>
    </source>
</reference>
<accession>A0A1X0QHN9</accession>
<dbReference type="VEuPathDB" id="MicrosporidiaDB:HERIO_56"/>
<evidence type="ECO:0000313" key="2">
    <source>
        <dbReference type="Proteomes" id="UP000192501"/>
    </source>
</evidence>
<comment type="caution">
    <text evidence="1">The sequence shown here is derived from an EMBL/GenBank/DDBJ whole genome shotgun (WGS) entry which is preliminary data.</text>
</comment>